<evidence type="ECO:0000313" key="1">
    <source>
        <dbReference type="EMBL" id="KKK47060.1"/>
    </source>
</evidence>
<sequence length="75" mass="8423">MTTYEIRTYGHYYKSILTRSGVAISETTLRAVNGLLDFLINLETIRELQEYPSAGTPFHSELIADESPIGEDGTR</sequence>
<comment type="caution">
    <text evidence="1">The sequence shown here is derived from an EMBL/GenBank/DDBJ whole genome shotgun (WGS) entry which is preliminary data.</text>
</comment>
<dbReference type="EMBL" id="LAZR01069768">
    <property type="protein sequence ID" value="KKK47060.1"/>
    <property type="molecule type" value="Genomic_DNA"/>
</dbReference>
<reference evidence="1" key="1">
    <citation type="journal article" date="2015" name="Nature">
        <title>Complex archaea that bridge the gap between prokaryotes and eukaryotes.</title>
        <authorList>
            <person name="Spang A."/>
            <person name="Saw J.H."/>
            <person name="Jorgensen S.L."/>
            <person name="Zaremba-Niedzwiedzka K."/>
            <person name="Martijn J."/>
            <person name="Lind A.E."/>
            <person name="van Eijk R."/>
            <person name="Schleper C."/>
            <person name="Guy L."/>
            <person name="Ettema T.J."/>
        </authorList>
    </citation>
    <scope>NUCLEOTIDE SEQUENCE</scope>
</reference>
<organism evidence="1">
    <name type="scientific">marine sediment metagenome</name>
    <dbReference type="NCBI Taxonomy" id="412755"/>
    <lineage>
        <taxon>unclassified sequences</taxon>
        <taxon>metagenomes</taxon>
        <taxon>ecological metagenomes</taxon>
    </lineage>
</organism>
<evidence type="ECO:0008006" key="2">
    <source>
        <dbReference type="Google" id="ProtNLM"/>
    </source>
</evidence>
<accession>A0A0F8WFV8</accession>
<dbReference type="AlphaFoldDB" id="A0A0F8WFV8"/>
<gene>
    <name evidence="1" type="ORF">LCGC14_3158990</name>
</gene>
<protein>
    <recommendedName>
        <fullName evidence="2">Core-binding (CB) domain-containing protein</fullName>
    </recommendedName>
</protein>
<name>A0A0F8WFV8_9ZZZZ</name>
<proteinExistence type="predicted"/>